<evidence type="ECO:0000256" key="2">
    <source>
        <dbReference type="SAM" id="SignalP"/>
    </source>
</evidence>
<dbReference type="Proteomes" id="UP000221394">
    <property type="component" value="Unassembled WGS sequence"/>
</dbReference>
<accession>A0A2A9E930</accession>
<feature type="domain" description="Bacterial spore germination immunoglobulin-like" evidence="3">
    <location>
        <begin position="70"/>
        <end position="152"/>
    </location>
</feature>
<proteinExistence type="predicted"/>
<dbReference type="OrthoDB" id="4843507at2"/>
<sequence length="164" mass="16232">MSRSTARSALVLALLAGSLAACADEGTPAATAPTTSAAASSAPATTTRAPEEATPEPTAAEPATNGTTVLTSPLDGAVVTGPTVTIAGEATAFEGNLSWVVYPADGSFEEPAQQGSTMTGANGEVGPFETTVDLETGSWTIAVFEASAMDGEPLNLVSATIDVK</sequence>
<evidence type="ECO:0000313" key="5">
    <source>
        <dbReference type="Proteomes" id="UP000221394"/>
    </source>
</evidence>
<comment type="caution">
    <text evidence="4">The sequence shown here is derived from an EMBL/GenBank/DDBJ whole genome shotgun (WGS) entry which is preliminary data.</text>
</comment>
<evidence type="ECO:0000259" key="3">
    <source>
        <dbReference type="Pfam" id="PF10648"/>
    </source>
</evidence>
<evidence type="ECO:0000256" key="1">
    <source>
        <dbReference type="SAM" id="MobiDB-lite"/>
    </source>
</evidence>
<dbReference type="PROSITE" id="PS51257">
    <property type="entry name" value="PROKAR_LIPOPROTEIN"/>
    <property type="match status" value="1"/>
</dbReference>
<protein>
    <submittedName>
        <fullName evidence="4">Immunoglobulin-like protein involved in spore germination</fullName>
    </submittedName>
</protein>
<organism evidence="4 5">
    <name type="scientific">Flavimobilis soli</name>
    <dbReference type="NCBI Taxonomy" id="442709"/>
    <lineage>
        <taxon>Bacteria</taxon>
        <taxon>Bacillati</taxon>
        <taxon>Actinomycetota</taxon>
        <taxon>Actinomycetes</taxon>
        <taxon>Micrococcales</taxon>
        <taxon>Jonesiaceae</taxon>
        <taxon>Flavimobilis</taxon>
    </lineage>
</organism>
<feature type="chain" id="PRO_5013060907" evidence="2">
    <location>
        <begin position="24"/>
        <end position="164"/>
    </location>
</feature>
<dbReference type="AlphaFoldDB" id="A0A2A9E930"/>
<feature type="compositionally biased region" description="Low complexity" evidence="1">
    <location>
        <begin position="26"/>
        <end position="48"/>
    </location>
</feature>
<feature type="compositionally biased region" description="Low complexity" evidence="1">
    <location>
        <begin position="55"/>
        <end position="64"/>
    </location>
</feature>
<dbReference type="InterPro" id="IPR018911">
    <property type="entry name" value="Gmad2_Ig-like_dom"/>
</dbReference>
<reference evidence="4 5" key="1">
    <citation type="submission" date="2017-10" db="EMBL/GenBank/DDBJ databases">
        <title>Sequencing the genomes of 1000 actinobacteria strains.</title>
        <authorList>
            <person name="Klenk H.-P."/>
        </authorList>
    </citation>
    <scope>NUCLEOTIDE SEQUENCE [LARGE SCALE GENOMIC DNA]</scope>
    <source>
        <strain evidence="4 5">DSM 21574</strain>
    </source>
</reference>
<dbReference type="RefSeq" id="WP_098456673.1">
    <property type="nucleotide sequence ID" value="NZ_PDJH01000001.1"/>
</dbReference>
<dbReference type="EMBL" id="PDJH01000001">
    <property type="protein sequence ID" value="PFG35364.1"/>
    <property type="molecule type" value="Genomic_DNA"/>
</dbReference>
<feature type="signal peptide" evidence="2">
    <location>
        <begin position="1"/>
        <end position="23"/>
    </location>
</feature>
<gene>
    <name evidence="4" type="ORF">ATL41_0039</name>
</gene>
<evidence type="ECO:0000313" key="4">
    <source>
        <dbReference type="EMBL" id="PFG35364.1"/>
    </source>
</evidence>
<dbReference type="Pfam" id="PF10648">
    <property type="entry name" value="Gmad2"/>
    <property type="match status" value="1"/>
</dbReference>
<keyword evidence="5" id="KW-1185">Reference proteome</keyword>
<keyword evidence="2" id="KW-0732">Signal</keyword>
<name>A0A2A9E930_9MICO</name>
<feature type="region of interest" description="Disordered" evidence="1">
    <location>
        <begin position="26"/>
        <end position="74"/>
    </location>
</feature>